<proteinExistence type="inferred from homology"/>
<feature type="domain" description="YhbJ barrel-sandwich hybrid" evidence="7">
    <location>
        <begin position="44"/>
        <end position="119"/>
    </location>
</feature>
<dbReference type="AlphaFoldDB" id="A0A8J3I2D1"/>
<keyword evidence="4" id="KW-1133">Transmembrane helix</keyword>
<evidence type="ECO:0000259" key="7">
    <source>
        <dbReference type="Pfam" id="PF25997"/>
    </source>
</evidence>
<dbReference type="GO" id="GO:0055085">
    <property type="term" value="P:transmembrane transport"/>
    <property type="evidence" value="ECO:0007669"/>
    <property type="project" value="InterPro"/>
</dbReference>
<evidence type="ECO:0000256" key="1">
    <source>
        <dbReference type="ARBA" id="ARBA00004167"/>
    </source>
</evidence>
<dbReference type="Gene3D" id="2.40.30.170">
    <property type="match status" value="1"/>
</dbReference>
<dbReference type="GO" id="GO:0016020">
    <property type="term" value="C:membrane"/>
    <property type="evidence" value="ECO:0007669"/>
    <property type="project" value="UniProtKB-SubCell"/>
</dbReference>
<dbReference type="PANTHER" id="PTHR30386:SF26">
    <property type="entry name" value="TRANSPORT PROTEIN COMB"/>
    <property type="match status" value="1"/>
</dbReference>
<comment type="similarity">
    <text evidence="2">Belongs to the membrane fusion protein (MFP) (TC 8.A.1) family.</text>
</comment>
<dbReference type="InterPro" id="IPR058635">
    <property type="entry name" value="BSH_YhbJ"/>
</dbReference>
<dbReference type="Proteomes" id="UP000612362">
    <property type="component" value="Unassembled WGS sequence"/>
</dbReference>
<dbReference type="Gene3D" id="2.40.50.100">
    <property type="match status" value="1"/>
</dbReference>
<dbReference type="Pfam" id="PF25997">
    <property type="entry name" value="BSH_YhbJ"/>
    <property type="match status" value="1"/>
</dbReference>
<dbReference type="Pfam" id="PF25963">
    <property type="entry name" value="Beta-barrel_AAEA"/>
    <property type="match status" value="1"/>
</dbReference>
<protein>
    <submittedName>
        <fullName evidence="8">Multidrug efflux protein</fullName>
    </submittedName>
</protein>
<dbReference type="SUPFAM" id="SSF51230">
    <property type="entry name" value="Single hybrid motif"/>
    <property type="match status" value="1"/>
</dbReference>
<accession>A0A8J3I2D1</accession>
<evidence type="ECO:0000259" key="6">
    <source>
        <dbReference type="Pfam" id="PF25963"/>
    </source>
</evidence>
<comment type="caution">
    <text evidence="8">The sequence shown here is derived from an EMBL/GenBank/DDBJ whole genome shotgun (WGS) entry which is preliminary data.</text>
</comment>
<dbReference type="RefSeq" id="WP_220193621.1">
    <property type="nucleotide sequence ID" value="NZ_BNJF01000001.1"/>
</dbReference>
<feature type="domain" description="p-hydroxybenzoic acid efflux pump subunit AaeA-like beta-barrel" evidence="6">
    <location>
        <begin position="124"/>
        <end position="215"/>
    </location>
</feature>
<keyword evidence="5" id="KW-0472">Membrane</keyword>
<gene>
    <name evidence="8" type="ORF">KSX_23720</name>
</gene>
<dbReference type="PANTHER" id="PTHR30386">
    <property type="entry name" value="MEMBRANE FUSION SUBUNIT OF EMRAB-TOLC MULTIDRUG EFFLUX PUMP"/>
    <property type="match status" value="1"/>
</dbReference>
<keyword evidence="3" id="KW-0812">Transmembrane</keyword>
<dbReference type="InterPro" id="IPR050739">
    <property type="entry name" value="MFP"/>
</dbReference>
<evidence type="ECO:0000313" key="8">
    <source>
        <dbReference type="EMBL" id="GHO44209.1"/>
    </source>
</evidence>
<sequence>MRRLILVPIFVFVALLAIAGAAGYWVYSSYYFYSTDDAQISGQIVNVSSPQPGQLTTLTVKQGDKVQAGQVIGQVSAVSQTGQKVTVNLTSPIDGTVVQTTGIEGQLVNAGIALAQVVDLSKLNVVAYVDEGQLNNLKTGQDVDITVDAFSGTSFTGHVTQIVQATAGQFSLLPSSDNSSGNFTKVGQRVPVVVTLDGNGGHTLVPGLSAEVKIHLH</sequence>
<evidence type="ECO:0000313" key="9">
    <source>
        <dbReference type="Proteomes" id="UP000612362"/>
    </source>
</evidence>
<name>A0A8J3I2D1_9CHLR</name>
<evidence type="ECO:0000256" key="5">
    <source>
        <dbReference type="ARBA" id="ARBA00023136"/>
    </source>
</evidence>
<comment type="subcellular location">
    <subcellularLocation>
        <location evidence="1">Membrane</location>
        <topology evidence="1">Single-pass membrane protein</topology>
    </subcellularLocation>
</comment>
<dbReference type="EMBL" id="BNJF01000001">
    <property type="protein sequence ID" value="GHO44209.1"/>
    <property type="molecule type" value="Genomic_DNA"/>
</dbReference>
<evidence type="ECO:0000256" key="2">
    <source>
        <dbReference type="ARBA" id="ARBA00009477"/>
    </source>
</evidence>
<dbReference type="InterPro" id="IPR011053">
    <property type="entry name" value="Single_hybrid_motif"/>
</dbReference>
<evidence type="ECO:0000256" key="4">
    <source>
        <dbReference type="ARBA" id="ARBA00022989"/>
    </source>
</evidence>
<dbReference type="InterPro" id="IPR058634">
    <property type="entry name" value="AaeA-lik-b-barrel"/>
</dbReference>
<organism evidence="8 9">
    <name type="scientific">Ktedonospora formicarum</name>
    <dbReference type="NCBI Taxonomy" id="2778364"/>
    <lineage>
        <taxon>Bacteria</taxon>
        <taxon>Bacillati</taxon>
        <taxon>Chloroflexota</taxon>
        <taxon>Ktedonobacteria</taxon>
        <taxon>Ktedonobacterales</taxon>
        <taxon>Ktedonobacteraceae</taxon>
        <taxon>Ktedonospora</taxon>
    </lineage>
</organism>
<keyword evidence="9" id="KW-1185">Reference proteome</keyword>
<reference evidence="8" key="1">
    <citation type="submission" date="2020-10" db="EMBL/GenBank/DDBJ databases">
        <title>Taxonomic study of unclassified bacteria belonging to the class Ktedonobacteria.</title>
        <authorList>
            <person name="Yabe S."/>
            <person name="Wang C.M."/>
            <person name="Zheng Y."/>
            <person name="Sakai Y."/>
            <person name="Cavaletti L."/>
            <person name="Monciardini P."/>
            <person name="Donadio S."/>
        </authorList>
    </citation>
    <scope>NUCLEOTIDE SEQUENCE</scope>
    <source>
        <strain evidence="8">SOSP1-1</strain>
    </source>
</reference>
<evidence type="ECO:0000256" key="3">
    <source>
        <dbReference type="ARBA" id="ARBA00022692"/>
    </source>
</evidence>